<keyword evidence="4" id="KW-1185">Reference proteome</keyword>
<dbReference type="AlphaFoldDB" id="A0A917BPX6"/>
<protein>
    <recommendedName>
        <fullName evidence="2">Activator of Hsp90 ATPase homologue 1/2-like C-terminal domain-containing protein</fullName>
    </recommendedName>
</protein>
<comment type="similarity">
    <text evidence="1">Belongs to the AHA1 family.</text>
</comment>
<dbReference type="Pfam" id="PF08327">
    <property type="entry name" value="AHSA1"/>
    <property type="match status" value="1"/>
</dbReference>
<dbReference type="Proteomes" id="UP000605670">
    <property type="component" value="Unassembled WGS sequence"/>
</dbReference>
<dbReference type="Gene3D" id="3.30.530.20">
    <property type="match status" value="1"/>
</dbReference>
<proteinExistence type="inferred from homology"/>
<evidence type="ECO:0000313" key="4">
    <source>
        <dbReference type="Proteomes" id="UP000605670"/>
    </source>
</evidence>
<dbReference type="EMBL" id="BMEM01000003">
    <property type="protein sequence ID" value="GGF52523.1"/>
    <property type="molecule type" value="Genomic_DNA"/>
</dbReference>
<reference evidence="3" key="2">
    <citation type="submission" date="2020-09" db="EMBL/GenBank/DDBJ databases">
        <authorList>
            <person name="Sun Q."/>
            <person name="Zhou Y."/>
        </authorList>
    </citation>
    <scope>NUCLEOTIDE SEQUENCE</scope>
    <source>
        <strain evidence="3">CGMCC 1.12160</strain>
    </source>
</reference>
<dbReference type="RefSeq" id="WP_188430442.1">
    <property type="nucleotide sequence ID" value="NZ_BAABKH010000003.1"/>
</dbReference>
<organism evidence="3 4">
    <name type="scientific">Ornithinimicrobium tianjinense</name>
    <dbReference type="NCBI Taxonomy" id="1195761"/>
    <lineage>
        <taxon>Bacteria</taxon>
        <taxon>Bacillati</taxon>
        <taxon>Actinomycetota</taxon>
        <taxon>Actinomycetes</taxon>
        <taxon>Micrococcales</taxon>
        <taxon>Ornithinimicrobiaceae</taxon>
        <taxon>Ornithinimicrobium</taxon>
    </lineage>
</organism>
<evidence type="ECO:0000313" key="3">
    <source>
        <dbReference type="EMBL" id="GGF52523.1"/>
    </source>
</evidence>
<evidence type="ECO:0000259" key="2">
    <source>
        <dbReference type="Pfam" id="PF08327"/>
    </source>
</evidence>
<name>A0A917BPX6_9MICO</name>
<reference evidence="3" key="1">
    <citation type="journal article" date="2014" name="Int. J. Syst. Evol. Microbiol.">
        <title>Complete genome sequence of Corynebacterium casei LMG S-19264T (=DSM 44701T), isolated from a smear-ripened cheese.</title>
        <authorList>
            <consortium name="US DOE Joint Genome Institute (JGI-PGF)"/>
            <person name="Walter F."/>
            <person name="Albersmeier A."/>
            <person name="Kalinowski J."/>
            <person name="Ruckert C."/>
        </authorList>
    </citation>
    <scope>NUCLEOTIDE SEQUENCE</scope>
    <source>
        <strain evidence="3">CGMCC 1.12160</strain>
    </source>
</reference>
<accession>A0A917BPX6</accession>
<evidence type="ECO:0000256" key="1">
    <source>
        <dbReference type="ARBA" id="ARBA00006817"/>
    </source>
</evidence>
<dbReference type="InterPro" id="IPR023393">
    <property type="entry name" value="START-like_dom_sf"/>
</dbReference>
<sequence length="166" mass="18134">MPLADLTVTPSDLTIGWTLHASAASVWAHLADRDKLPQWLGKVVQGDLNPGGTIVVDHGGGYLCTSIVAEMVPEERLAMSWEFPDEQESALTLELTRVGAADEILLTLAHRSLGELTPSYVPGWLAHLTYLEASLAGHPLPWLEYWNLTATLTELYAHPGRVSGRR</sequence>
<dbReference type="SUPFAM" id="SSF55961">
    <property type="entry name" value="Bet v1-like"/>
    <property type="match status" value="1"/>
</dbReference>
<dbReference type="InterPro" id="IPR013538">
    <property type="entry name" value="ASHA1/2-like_C"/>
</dbReference>
<gene>
    <name evidence="3" type="ORF">GCM10011366_20400</name>
</gene>
<comment type="caution">
    <text evidence="3">The sequence shown here is derived from an EMBL/GenBank/DDBJ whole genome shotgun (WGS) entry which is preliminary data.</text>
</comment>
<feature type="domain" description="Activator of Hsp90 ATPase homologue 1/2-like C-terminal" evidence="2">
    <location>
        <begin position="21"/>
        <end position="132"/>
    </location>
</feature>